<evidence type="ECO:0000313" key="4">
    <source>
        <dbReference type="Proteomes" id="UP000765509"/>
    </source>
</evidence>
<protein>
    <submittedName>
        <fullName evidence="3">Uncharacterized protein</fullName>
    </submittedName>
</protein>
<dbReference type="EMBL" id="AVOT02005799">
    <property type="protein sequence ID" value="MBW0480011.1"/>
    <property type="molecule type" value="Genomic_DNA"/>
</dbReference>
<name>A0A9Q3GU53_9BASI</name>
<organism evidence="3 4">
    <name type="scientific">Austropuccinia psidii MF-1</name>
    <dbReference type="NCBI Taxonomy" id="1389203"/>
    <lineage>
        <taxon>Eukaryota</taxon>
        <taxon>Fungi</taxon>
        <taxon>Dikarya</taxon>
        <taxon>Basidiomycota</taxon>
        <taxon>Pucciniomycotina</taxon>
        <taxon>Pucciniomycetes</taxon>
        <taxon>Pucciniales</taxon>
        <taxon>Sphaerophragmiaceae</taxon>
        <taxon>Austropuccinia</taxon>
    </lineage>
</organism>
<feature type="transmembrane region" description="Helical" evidence="2">
    <location>
        <begin position="84"/>
        <end position="102"/>
    </location>
</feature>
<keyword evidence="2" id="KW-0472">Membrane</keyword>
<reference evidence="3" key="1">
    <citation type="submission" date="2021-03" db="EMBL/GenBank/DDBJ databases">
        <title>Draft genome sequence of rust myrtle Austropuccinia psidii MF-1, a brazilian biotype.</title>
        <authorList>
            <person name="Quecine M.C."/>
            <person name="Pachon D.M.R."/>
            <person name="Bonatelli M.L."/>
            <person name="Correr F.H."/>
            <person name="Franceschini L.M."/>
            <person name="Leite T.F."/>
            <person name="Margarido G.R.A."/>
            <person name="Almeida C.A."/>
            <person name="Ferrarezi J.A."/>
            <person name="Labate C.A."/>
        </authorList>
    </citation>
    <scope>NUCLEOTIDE SEQUENCE</scope>
    <source>
        <strain evidence="3">MF-1</strain>
    </source>
</reference>
<dbReference type="PANTHER" id="PTHR46579">
    <property type="entry name" value="F5/8 TYPE C DOMAIN-CONTAINING PROTEIN-RELATED"/>
    <property type="match status" value="1"/>
</dbReference>
<dbReference type="AlphaFoldDB" id="A0A9Q3GU53"/>
<dbReference type="Proteomes" id="UP000765509">
    <property type="component" value="Unassembled WGS sequence"/>
</dbReference>
<keyword evidence="4" id="KW-1185">Reference proteome</keyword>
<evidence type="ECO:0000256" key="1">
    <source>
        <dbReference type="SAM" id="MobiDB-lite"/>
    </source>
</evidence>
<dbReference type="PANTHER" id="PTHR46579:SF1">
    <property type="entry name" value="F5_8 TYPE C DOMAIN-CONTAINING PROTEIN"/>
    <property type="match status" value="1"/>
</dbReference>
<evidence type="ECO:0000313" key="3">
    <source>
        <dbReference type="EMBL" id="MBW0480011.1"/>
    </source>
</evidence>
<feature type="region of interest" description="Disordered" evidence="1">
    <location>
        <begin position="376"/>
        <end position="396"/>
    </location>
</feature>
<keyword evidence="2" id="KW-0812">Transmembrane</keyword>
<sequence>MEVCNCPQCIKFQFTNEYGKTTQGVLVTRRTRNCHWEKHCQSDQLLSDLIGKATLSQSTKSNDGQKNPNQEQESQKMDLCTENTFVELIHLIFCFIAWMYIVGGMSREKCQVARSYLIRVINLSKKGKNVDSIQKQIPQDVQTMAKKLDLTPELNHFICCPQCYSIEKSIEDWRLSITTTSNTIYDYQQSPAWDALYPKCEQAKNSTTLQLAFSLFVDWFNPLSNKTAGKQVSLGVLALNCLNLPPTSRWKEKNTFIYGLVPEPSQPNMITINNVLRIFIEEMVQLNSGIFIQTPHYPKGRKVVAEIQQLKLAKLRQKRIVKDYSIAFKGLNNDAERTRMQIPLGIMHNWFEGILQHHFRRRWRWDFDKMEINNNESTHHDSQDDAKMQDGDTSGQAGLSWEQGQNMRLAFLNVIIPFGLTRIPSWLGQAKEGKIKASEWWSLFLIYLPLAAINTMVGDVDQFINKPHEAEAICLLVENLCALVVCTHILEARSISNEDCLRFGKEYQIYCQTSKTLFQGCLINPNHHYALHIEMQLRHWGPLIGLSEFSGERLNGILQRVPTCGQIGKFGVTIMKRFCQWQRLMEEADLDVPEPQKPNAEVDFEMDHETYIKILLHLQLTVPNLCNYSQLPHPEGSKVFFNYAKEIPTIKKRGYLIGNAEPNNMIQYGSAPQMRFGMVIHILKVINKASNDELLLVKHLDFAKSEWDGERWLKEVLYRLSVVHLRQIRTVEVVRSSVIAATCAYRRLSAWTLGCKEPSVLVHVIKKGVNFA</sequence>
<comment type="caution">
    <text evidence="3">The sequence shown here is derived from an EMBL/GenBank/DDBJ whole genome shotgun (WGS) entry which is preliminary data.</text>
</comment>
<keyword evidence="2" id="KW-1133">Transmembrane helix</keyword>
<dbReference type="OrthoDB" id="2289822at2759"/>
<proteinExistence type="predicted"/>
<accession>A0A9Q3GU53</accession>
<gene>
    <name evidence="3" type="ORF">O181_019726</name>
</gene>
<feature type="compositionally biased region" description="Basic and acidic residues" evidence="1">
    <location>
        <begin position="376"/>
        <end position="390"/>
    </location>
</feature>
<evidence type="ECO:0000256" key="2">
    <source>
        <dbReference type="SAM" id="Phobius"/>
    </source>
</evidence>